<keyword evidence="7" id="KW-0915">Sodium</keyword>
<feature type="transmembrane region" description="Helical" evidence="12">
    <location>
        <begin position="441"/>
        <end position="460"/>
    </location>
</feature>
<keyword evidence="14" id="KW-1185">Reference proteome</keyword>
<evidence type="ECO:0000256" key="8">
    <source>
        <dbReference type="ARBA" id="ARBA00023065"/>
    </source>
</evidence>
<evidence type="ECO:0000256" key="1">
    <source>
        <dbReference type="ARBA" id="ARBA00004651"/>
    </source>
</evidence>
<gene>
    <name evidence="13" type="ORF">G0Q06_06980</name>
</gene>
<evidence type="ECO:0000256" key="3">
    <source>
        <dbReference type="ARBA" id="ARBA00022448"/>
    </source>
</evidence>
<dbReference type="RefSeq" id="WP_163963867.1">
    <property type="nucleotide sequence ID" value="NZ_JAAGNX010000002.1"/>
</dbReference>
<keyword evidence="8" id="KW-0406">Ion transport</keyword>
<feature type="transmembrane region" description="Helical" evidence="12">
    <location>
        <begin position="74"/>
        <end position="96"/>
    </location>
</feature>
<feature type="transmembrane region" description="Helical" evidence="12">
    <location>
        <begin position="409"/>
        <end position="434"/>
    </location>
</feature>
<feature type="transmembrane region" description="Helical" evidence="12">
    <location>
        <begin position="117"/>
        <end position="138"/>
    </location>
</feature>
<feature type="transmembrane region" description="Helical" evidence="12">
    <location>
        <begin position="6"/>
        <end position="23"/>
    </location>
</feature>
<feature type="transmembrane region" description="Helical" evidence="12">
    <location>
        <begin position="178"/>
        <end position="196"/>
    </location>
</feature>
<evidence type="ECO:0000313" key="14">
    <source>
        <dbReference type="Proteomes" id="UP000478417"/>
    </source>
</evidence>
<evidence type="ECO:0000256" key="9">
    <source>
        <dbReference type="ARBA" id="ARBA00023136"/>
    </source>
</evidence>
<evidence type="ECO:0000313" key="13">
    <source>
        <dbReference type="EMBL" id="NDV62186.1"/>
    </source>
</evidence>
<dbReference type="Pfam" id="PF00474">
    <property type="entry name" value="SSF"/>
    <property type="match status" value="1"/>
</dbReference>
<dbReference type="Proteomes" id="UP000478417">
    <property type="component" value="Unassembled WGS sequence"/>
</dbReference>
<feature type="transmembrane region" description="Helical" evidence="12">
    <location>
        <begin position="235"/>
        <end position="253"/>
    </location>
</feature>
<evidence type="ECO:0000256" key="11">
    <source>
        <dbReference type="RuleBase" id="RU362091"/>
    </source>
</evidence>
<keyword evidence="9 12" id="KW-0472">Membrane</keyword>
<feature type="transmembrane region" description="Helical" evidence="12">
    <location>
        <begin position="381"/>
        <end position="403"/>
    </location>
</feature>
<feature type="transmembrane region" description="Helical" evidence="12">
    <location>
        <begin position="334"/>
        <end position="360"/>
    </location>
</feature>
<dbReference type="InterPro" id="IPR051163">
    <property type="entry name" value="Sodium:Solute_Symporter_SSF"/>
</dbReference>
<proteinExistence type="inferred from homology"/>
<keyword evidence="3" id="KW-0813">Transport</keyword>
<dbReference type="EMBL" id="JAAGNX010000002">
    <property type="protein sequence ID" value="NDV62186.1"/>
    <property type="molecule type" value="Genomic_DNA"/>
</dbReference>
<sequence>MGPLEISILTGYFVLILSVGWLMGRHETSVEDYFVGRRQIPWWAVLGSLVATEVSAATYLAVPAVGFSENLTYLQFGVGSFFARIFVATVFIGAFYKADCLSIYEYLQKRFGQSTQYTASVYFLVTRILASGVRLMIAVTGFSVILNIPFGWSLLLFGSITLGYTFMGGIRSVIWTDCIQGIVFIAAGLAGASWLLNEVGGSAFWQTAAEAGRWELVRWVPEGSGPLGWFNDSQWVVTAILFGFASTVAALGTDQDMAQRLLSSKSARHAKRSLIVSGFIALPVAGLFLFLGVALYVYFQANPDPDFPTKLVDGHEVPDSDKAFSYFMVTAIPAWLKGLLLTGVLAAAMSSLDSAMAALSTSTVRDLLQPLMPRTTSASRWLWTSRAFTVLFAILLMLAAWFLRDGGKFLWLAFKITSLTYGSLLGVFLLGIFSKRGSDRVNLWAMLAGTALSASGLWLIETGALPLAWTWLLLIGTSTTFLIGLIPHSGLSAKELR</sequence>
<feature type="transmembrane region" description="Helical" evidence="12">
    <location>
        <begin position="43"/>
        <end position="62"/>
    </location>
</feature>
<protein>
    <submittedName>
        <fullName evidence="13">Sodium/solute symporter</fullName>
    </submittedName>
</protein>
<comment type="similarity">
    <text evidence="2 11">Belongs to the sodium:solute symporter (SSF) (TC 2.A.21) family.</text>
</comment>
<dbReference type="GO" id="GO:0006814">
    <property type="term" value="P:sodium ion transport"/>
    <property type="evidence" value="ECO:0007669"/>
    <property type="project" value="UniProtKB-KW"/>
</dbReference>
<feature type="transmembrane region" description="Helical" evidence="12">
    <location>
        <begin position="274"/>
        <end position="299"/>
    </location>
</feature>
<evidence type="ECO:0000256" key="12">
    <source>
        <dbReference type="SAM" id="Phobius"/>
    </source>
</evidence>
<dbReference type="InterPro" id="IPR001734">
    <property type="entry name" value="Na/solute_symporter"/>
</dbReference>
<evidence type="ECO:0000256" key="6">
    <source>
        <dbReference type="ARBA" id="ARBA00022989"/>
    </source>
</evidence>
<dbReference type="GO" id="GO:0005886">
    <property type="term" value="C:plasma membrane"/>
    <property type="evidence" value="ECO:0007669"/>
    <property type="project" value="UniProtKB-SubCell"/>
</dbReference>
<evidence type="ECO:0000256" key="5">
    <source>
        <dbReference type="ARBA" id="ARBA00022692"/>
    </source>
</evidence>
<feature type="transmembrane region" description="Helical" evidence="12">
    <location>
        <begin position="144"/>
        <end position="166"/>
    </location>
</feature>
<evidence type="ECO:0000256" key="4">
    <source>
        <dbReference type="ARBA" id="ARBA00022475"/>
    </source>
</evidence>
<keyword evidence="10" id="KW-0739">Sodium transport</keyword>
<dbReference type="PANTHER" id="PTHR42985:SF47">
    <property type="entry name" value="INTEGRAL MEMBRANE TRANSPORT PROTEIN"/>
    <property type="match status" value="1"/>
</dbReference>
<feature type="transmembrane region" description="Helical" evidence="12">
    <location>
        <begin position="466"/>
        <end position="487"/>
    </location>
</feature>
<dbReference type="PROSITE" id="PS50283">
    <property type="entry name" value="NA_SOLUT_SYMP_3"/>
    <property type="match status" value="1"/>
</dbReference>
<dbReference type="NCBIfam" id="TIGR00813">
    <property type="entry name" value="sss"/>
    <property type="match status" value="1"/>
</dbReference>
<dbReference type="PANTHER" id="PTHR42985">
    <property type="entry name" value="SODIUM-COUPLED MONOCARBOXYLATE TRANSPORTER"/>
    <property type="match status" value="1"/>
</dbReference>
<organism evidence="13 14">
    <name type="scientific">Oceanipulchritudo coccoides</name>
    <dbReference type="NCBI Taxonomy" id="2706888"/>
    <lineage>
        <taxon>Bacteria</taxon>
        <taxon>Pseudomonadati</taxon>
        <taxon>Verrucomicrobiota</taxon>
        <taxon>Opitutia</taxon>
        <taxon>Puniceicoccales</taxon>
        <taxon>Oceanipulchritudinaceae</taxon>
        <taxon>Oceanipulchritudo</taxon>
    </lineage>
</organism>
<dbReference type="GO" id="GO:0015293">
    <property type="term" value="F:symporter activity"/>
    <property type="evidence" value="ECO:0007669"/>
    <property type="project" value="TreeGrafter"/>
</dbReference>
<comment type="subcellular location">
    <subcellularLocation>
        <location evidence="1">Cell membrane</location>
        <topology evidence="1">Multi-pass membrane protein</topology>
    </subcellularLocation>
</comment>
<keyword evidence="5 12" id="KW-0812">Transmembrane</keyword>
<dbReference type="InterPro" id="IPR038377">
    <property type="entry name" value="Na/Glc_symporter_sf"/>
</dbReference>
<comment type="caution">
    <text evidence="13">The sequence shown here is derived from an EMBL/GenBank/DDBJ whole genome shotgun (WGS) entry which is preliminary data.</text>
</comment>
<dbReference type="Gene3D" id="1.20.1730.10">
    <property type="entry name" value="Sodium/glucose cotransporter"/>
    <property type="match status" value="1"/>
</dbReference>
<keyword evidence="4" id="KW-1003">Cell membrane</keyword>
<name>A0A6B2M1D3_9BACT</name>
<reference evidence="13 14" key="1">
    <citation type="submission" date="2020-02" db="EMBL/GenBank/DDBJ databases">
        <title>Albibacoteraceae fam. nov., the first described family within the subdivision 4 Verrucomicrobia.</title>
        <authorList>
            <person name="Xi F."/>
        </authorList>
    </citation>
    <scope>NUCLEOTIDE SEQUENCE [LARGE SCALE GENOMIC DNA]</scope>
    <source>
        <strain evidence="13 14">CK1056</strain>
    </source>
</reference>
<dbReference type="AlphaFoldDB" id="A0A6B2M1D3"/>
<accession>A0A6B2M1D3</accession>
<evidence type="ECO:0000256" key="7">
    <source>
        <dbReference type="ARBA" id="ARBA00023053"/>
    </source>
</evidence>
<evidence type="ECO:0000256" key="2">
    <source>
        <dbReference type="ARBA" id="ARBA00006434"/>
    </source>
</evidence>
<keyword evidence="6 12" id="KW-1133">Transmembrane helix</keyword>
<evidence type="ECO:0000256" key="10">
    <source>
        <dbReference type="ARBA" id="ARBA00023201"/>
    </source>
</evidence>